<dbReference type="RefSeq" id="WP_306053882.1">
    <property type="nucleotide sequence ID" value="NZ_CP120997.1"/>
</dbReference>
<dbReference type="InterPro" id="IPR019734">
    <property type="entry name" value="TPR_rpt"/>
</dbReference>
<sequence>MTGSPHPAVERADLLIDLKRYEEARELLARRLAEDPEDIRAWTELARSHLGDQQNGAKALEATERALALNPEHVGALLVHANALRVGGRFPESEGVLREAIRLAPDHWFGYARLADWLWRIRMISSGQANGGQVRREDMTAGLREADLIAQEAIRLAPEEVYVYEVAWLIADMSGDRAAADRMDEAILRLDPQHERALARRTRKAATAPGVKATEAATLYADALASAPGSTPMRQGLDAASYRLLRGLRWPALLCLAFAAAGIDLFRTDGETQRELPLVLGQRLWDLVLMAVIWALCALLRYRRLRAGIRVNLPSLIRRLAWARIVLGQAAWALLCALLITQVPWTERTVPLVLFWAGLVPSVATMWFDRPKKG</sequence>
<accession>A0ABY9HKE4</accession>
<name>A0ABY9HKE4_9ACTN</name>
<keyword evidence="1" id="KW-0812">Transmembrane</keyword>
<organism evidence="2 3">
    <name type="scientific">Streptomyces castrisilvae</name>
    <dbReference type="NCBI Taxonomy" id="3033811"/>
    <lineage>
        <taxon>Bacteria</taxon>
        <taxon>Bacillati</taxon>
        <taxon>Actinomycetota</taxon>
        <taxon>Actinomycetes</taxon>
        <taxon>Kitasatosporales</taxon>
        <taxon>Streptomycetaceae</taxon>
        <taxon>Streptomyces</taxon>
    </lineage>
</organism>
<dbReference type="SMART" id="SM00028">
    <property type="entry name" value="TPR"/>
    <property type="match status" value="3"/>
</dbReference>
<evidence type="ECO:0000256" key="1">
    <source>
        <dbReference type="SAM" id="Phobius"/>
    </source>
</evidence>
<feature type="transmembrane region" description="Helical" evidence="1">
    <location>
        <begin position="283"/>
        <end position="300"/>
    </location>
</feature>
<dbReference type="Gene3D" id="1.25.40.10">
    <property type="entry name" value="Tetratricopeptide repeat domain"/>
    <property type="match status" value="1"/>
</dbReference>
<dbReference type="SUPFAM" id="SSF48452">
    <property type="entry name" value="TPR-like"/>
    <property type="match status" value="1"/>
</dbReference>
<keyword evidence="3" id="KW-1185">Reference proteome</keyword>
<proteinExistence type="predicted"/>
<dbReference type="Pfam" id="PF13428">
    <property type="entry name" value="TPR_14"/>
    <property type="match status" value="1"/>
</dbReference>
<keyword evidence="1" id="KW-0472">Membrane</keyword>
<evidence type="ECO:0000313" key="3">
    <source>
        <dbReference type="Proteomes" id="UP001239522"/>
    </source>
</evidence>
<protein>
    <submittedName>
        <fullName evidence="2">Tetratricopeptide repeat protein</fullName>
    </submittedName>
</protein>
<keyword evidence="1" id="KW-1133">Transmembrane helix</keyword>
<feature type="transmembrane region" description="Helical" evidence="1">
    <location>
        <begin position="349"/>
        <end position="368"/>
    </location>
</feature>
<evidence type="ECO:0000313" key="2">
    <source>
        <dbReference type="EMBL" id="WLQ34021.1"/>
    </source>
</evidence>
<dbReference type="EMBL" id="CP120997">
    <property type="protein sequence ID" value="WLQ34021.1"/>
    <property type="molecule type" value="Genomic_DNA"/>
</dbReference>
<dbReference type="InterPro" id="IPR011990">
    <property type="entry name" value="TPR-like_helical_dom_sf"/>
</dbReference>
<feature type="transmembrane region" description="Helical" evidence="1">
    <location>
        <begin position="321"/>
        <end position="343"/>
    </location>
</feature>
<reference evidence="2 3" key="1">
    <citation type="submission" date="2023-03" db="EMBL/GenBank/DDBJ databases">
        <title>Isolation and description of six Streptomyces strains from soil environments, able to metabolize different microbial glucans.</title>
        <authorList>
            <person name="Widen T."/>
            <person name="Larsbrink J."/>
        </authorList>
    </citation>
    <scope>NUCLEOTIDE SEQUENCE [LARGE SCALE GENOMIC DNA]</scope>
    <source>
        <strain evidence="2 3">Mut1</strain>
    </source>
</reference>
<gene>
    <name evidence="2" type="ORF">P8A18_11465</name>
</gene>
<dbReference type="Proteomes" id="UP001239522">
    <property type="component" value="Chromosome"/>
</dbReference>